<dbReference type="EMBL" id="BAHC01000046">
    <property type="protein sequence ID" value="GAB88928.1"/>
    <property type="molecule type" value="Genomic_DNA"/>
</dbReference>
<dbReference type="OrthoDB" id="9786503at2"/>
<dbReference type="PRINTS" id="PR00368">
    <property type="entry name" value="FADPNR"/>
</dbReference>
<comment type="caution">
    <text evidence="5">The sequence shown here is derived from an EMBL/GenBank/DDBJ whole genome shotgun (WGS) entry which is preliminary data.</text>
</comment>
<dbReference type="PRINTS" id="PR00469">
    <property type="entry name" value="PNDRDTASEII"/>
</dbReference>
<dbReference type="STRING" id="1108045.GORHZ_046_00780"/>
<accession>K6UZJ7</accession>
<evidence type="ECO:0000256" key="1">
    <source>
        <dbReference type="ARBA" id="ARBA00022630"/>
    </source>
</evidence>
<gene>
    <name evidence="5" type="ORF">GORHZ_046_00780</name>
</gene>
<evidence type="ECO:0000259" key="4">
    <source>
        <dbReference type="Pfam" id="PF07992"/>
    </source>
</evidence>
<evidence type="ECO:0000313" key="5">
    <source>
        <dbReference type="EMBL" id="GAB88928.1"/>
    </source>
</evidence>
<dbReference type="Gene3D" id="3.50.50.60">
    <property type="entry name" value="FAD/NAD(P)-binding domain"/>
    <property type="match status" value="2"/>
</dbReference>
<evidence type="ECO:0000256" key="2">
    <source>
        <dbReference type="ARBA" id="ARBA00023002"/>
    </source>
</evidence>
<feature type="domain" description="FAD/NAD(P)-binding" evidence="4">
    <location>
        <begin position="6"/>
        <end position="285"/>
    </location>
</feature>
<reference evidence="5 6" key="1">
    <citation type="submission" date="2012-08" db="EMBL/GenBank/DDBJ databases">
        <title>Whole genome shotgun sequence of Gordonia rhizosphera NBRC 16068.</title>
        <authorList>
            <person name="Takarada H."/>
            <person name="Isaki S."/>
            <person name="Hosoyama A."/>
            <person name="Tsuchikane K."/>
            <person name="Katsumata H."/>
            <person name="Baba S."/>
            <person name="Ohji S."/>
            <person name="Yamazaki S."/>
            <person name="Fujita N."/>
        </authorList>
    </citation>
    <scope>NUCLEOTIDE SEQUENCE [LARGE SCALE GENOMIC DNA]</scope>
    <source>
        <strain evidence="5 6">NBRC 16068</strain>
    </source>
</reference>
<dbReference type="InterPro" id="IPR023753">
    <property type="entry name" value="FAD/NAD-binding_dom"/>
</dbReference>
<comment type="catalytic activity">
    <reaction evidence="3">
        <text>[thioredoxin]-dithiol + NADP(+) = [thioredoxin]-disulfide + NADPH + H(+)</text>
        <dbReference type="Rhea" id="RHEA:20345"/>
        <dbReference type="Rhea" id="RHEA-COMP:10698"/>
        <dbReference type="Rhea" id="RHEA-COMP:10700"/>
        <dbReference type="ChEBI" id="CHEBI:15378"/>
        <dbReference type="ChEBI" id="CHEBI:29950"/>
        <dbReference type="ChEBI" id="CHEBI:50058"/>
        <dbReference type="ChEBI" id="CHEBI:57783"/>
        <dbReference type="ChEBI" id="CHEBI:58349"/>
        <dbReference type="EC" id="1.8.1.9"/>
    </reaction>
</comment>
<dbReference type="RefSeq" id="WP_006330680.1">
    <property type="nucleotide sequence ID" value="NZ_BAHC01000046.1"/>
</dbReference>
<dbReference type="InterPro" id="IPR050097">
    <property type="entry name" value="Ferredoxin-NADP_redctase_2"/>
</dbReference>
<dbReference type="InterPro" id="IPR036188">
    <property type="entry name" value="FAD/NAD-bd_sf"/>
</dbReference>
<keyword evidence="2" id="KW-0560">Oxidoreductase</keyword>
<dbReference type="GO" id="GO:0004791">
    <property type="term" value="F:thioredoxin-disulfide reductase (NADPH) activity"/>
    <property type="evidence" value="ECO:0007669"/>
    <property type="project" value="UniProtKB-EC"/>
</dbReference>
<evidence type="ECO:0000256" key="3">
    <source>
        <dbReference type="ARBA" id="ARBA00048132"/>
    </source>
</evidence>
<organism evidence="5 6">
    <name type="scientific">Gordonia rhizosphera NBRC 16068</name>
    <dbReference type="NCBI Taxonomy" id="1108045"/>
    <lineage>
        <taxon>Bacteria</taxon>
        <taxon>Bacillati</taxon>
        <taxon>Actinomycetota</taxon>
        <taxon>Actinomycetes</taxon>
        <taxon>Mycobacteriales</taxon>
        <taxon>Gordoniaceae</taxon>
        <taxon>Gordonia</taxon>
    </lineage>
</organism>
<dbReference type="Proteomes" id="UP000008363">
    <property type="component" value="Unassembled WGS sequence"/>
</dbReference>
<dbReference type="SUPFAM" id="SSF51905">
    <property type="entry name" value="FAD/NAD(P)-binding domain"/>
    <property type="match status" value="1"/>
</dbReference>
<proteinExistence type="predicted"/>
<dbReference type="Pfam" id="PF07992">
    <property type="entry name" value="Pyr_redox_2"/>
    <property type="match status" value="1"/>
</dbReference>
<dbReference type="PANTHER" id="PTHR48105">
    <property type="entry name" value="THIOREDOXIN REDUCTASE 1-RELATED-RELATED"/>
    <property type="match status" value="1"/>
</dbReference>
<sequence>MRSTDYDVVIVGGGPAGLSAAVALGRSLRSVLVVDAGRPRNAPAAGAHNVLGHEGIPPAELLARGRDEARGYGVEIRAGEVADATRDGDGFTFRLADGDTVTARRLLLAAGLVDELPDVPGVADLWGSSVLHCPYCHGWEVRGQRIGVLGTGAMSVHQTLMFARLSDDITLFTHTMTPEPEQVEQLSALGVRIVEERVERLGIVGDTLRSVVLADGRAVERDALLVAPRFVVRSELFTRLGGELADHPMGGQHIPTGPMGATDLPGVWAAGNVADLSATVAVSMGAGVSAGAAINADLIAADVRTAIAAARV</sequence>
<protein>
    <submittedName>
        <fullName evidence="5">Putative oxidoreductase</fullName>
    </submittedName>
</protein>
<dbReference type="AlphaFoldDB" id="K6UZJ7"/>
<dbReference type="eggNOG" id="COG0492">
    <property type="taxonomic scope" value="Bacteria"/>
</dbReference>
<name>K6UZJ7_9ACTN</name>
<keyword evidence="1" id="KW-0285">Flavoprotein</keyword>
<keyword evidence="6" id="KW-1185">Reference proteome</keyword>
<evidence type="ECO:0000313" key="6">
    <source>
        <dbReference type="Proteomes" id="UP000008363"/>
    </source>
</evidence>